<evidence type="ECO:0000256" key="1">
    <source>
        <dbReference type="SAM" id="MobiDB-lite"/>
    </source>
</evidence>
<reference evidence="3 4" key="1">
    <citation type="submission" date="2020-09" db="EMBL/GenBank/DDBJ databases">
        <title>Flavimobilis rhizosphaerae sp. nov., isolated from rhizosphere soil of Spartina alterniflora.</title>
        <authorList>
            <person name="Hanqin C."/>
        </authorList>
    </citation>
    <scope>NUCLEOTIDE SEQUENCE [LARGE SCALE GENOMIC DNA]</scope>
    <source>
        <strain evidence="3 4">GY 10621</strain>
    </source>
</reference>
<feature type="region of interest" description="Disordered" evidence="1">
    <location>
        <begin position="48"/>
        <end position="88"/>
    </location>
</feature>
<dbReference type="EMBL" id="JACZDF010000010">
    <property type="protein sequence ID" value="MBD9700454.1"/>
    <property type="molecule type" value="Genomic_DNA"/>
</dbReference>
<gene>
    <name evidence="3" type="ORF">IGS67_13335</name>
</gene>
<keyword evidence="4" id="KW-1185">Reference proteome</keyword>
<evidence type="ECO:0000256" key="2">
    <source>
        <dbReference type="SAM" id="Phobius"/>
    </source>
</evidence>
<comment type="caution">
    <text evidence="3">The sequence shown here is derived from an EMBL/GenBank/DDBJ whole genome shotgun (WGS) entry which is preliminary data.</text>
</comment>
<organism evidence="3 4">
    <name type="scientific">Flavimobilis rhizosphaerae</name>
    <dbReference type="NCBI Taxonomy" id="2775421"/>
    <lineage>
        <taxon>Bacteria</taxon>
        <taxon>Bacillati</taxon>
        <taxon>Actinomycetota</taxon>
        <taxon>Actinomycetes</taxon>
        <taxon>Micrococcales</taxon>
        <taxon>Jonesiaceae</taxon>
        <taxon>Flavimobilis</taxon>
    </lineage>
</organism>
<dbReference type="Proteomes" id="UP000642107">
    <property type="component" value="Unassembled WGS sequence"/>
</dbReference>
<sequence>MTIPIPTGPPARKPLGPGLIAFIVIDVILVVGVVIAAVVLLGGGSGAPGTSPTTPVAGATTPVAGATTSASPSAPVTSADRPGGTDQRFATPSGNIVCDITANGARCGIASLAQKPAPVDGCDGSVGFVYVVDASGKVDVPCVPKKELPKKAGKDVNVLGYGQKSAAYGFTCTSDESGMACVDDATGTGFSLARAGGRVL</sequence>
<evidence type="ECO:0000313" key="4">
    <source>
        <dbReference type="Proteomes" id="UP000642107"/>
    </source>
</evidence>
<protein>
    <submittedName>
        <fullName evidence="3">Uncharacterized protein</fullName>
    </submittedName>
</protein>
<evidence type="ECO:0000313" key="3">
    <source>
        <dbReference type="EMBL" id="MBD9700454.1"/>
    </source>
</evidence>
<feature type="compositionally biased region" description="Low complexity" evidence="1">
    <location>
        <begin position="48"/>
        <end position="79"/>
    </location>
</feature>
<accession>A0ABR9DU22</accession>
<keyword evidence="2" id="KW-0472">Membrane</keyword>
<proteinExistence type="predicted"/>
<keyword evidence="2" id="KW-0812">Transmembrane</keyword>
<dbReference type="RefSeq" id="WP_192282136.1">
    <property type="nucleotide sequence ID" value="NZ_JACZDF010000010.1"/>
</dbReference>
<name>A0ABR9DU22_9MICO</name>
<keyword evidence="2" id="KW-1133">Transmembrane helix</keyword>
<feature type="transmembrane region" description="Helical" evidence="2">
    <location>
        <begin position="20"/>
        <end position="41"/>
    </location>
</feature>